<comment type="caution">
    <text evidence="2">The sequence shown here is derived from an EMBL/GenBank/DDBJ whole genome shotgun (WGS) entry which is preliminary data.</text>
</comment>
<dbReference type="AlphaFoldDB" id="A0A1J9PQ33"/>
<dbReference type="Gene3D" id="1.25.40.180">
    <property type="match status" value="1"/>
</dbReference>
<organism evidence="2 3">
    <name type="scientific">Emergomyces pasteurianus Ep9510</name>
    <dbReference type="NCBI Taxonomy" id="1447872"/>
    <lineage>
        <taxon>Eukaryota</taxon>
        <taxon>Fungi</taxon>
        <taxon>Dikarya</taxon>
        <taxon>Ascomycota</taxon>
        <taxon>Pezizomycotina</taxon>
        <taxon>Eurotiomycetes</taxon>
        <taxon>Eurotiomycetidae</taxon>
        <taxon>Onygenales</taxon>
        <taxon>Ajellomycetaceae</taxon>
        <taxon>Emergomyces</taxon>
    </lineage>
</organism>
<protein>
    <recommendedName>
        <fullName evidence="4">MIF4G domain-containing protein</fullName>
    </recommendedName>
</protein>
<evidence type="ECO:0000313" key="3">
    <source>
        <dbReference type="Proteomes" id="UP000182235"/>
    </source>
</evidence>
<dbReference type="GO" id="GO:0000339">
    <property type="term" value="F:RNA cap binding"/>
    <property type="evidence" value="ECO:0007669"/>
    <property type="project" value="InterPro"/>
</dbReference>
<sequence length="227" mass="25338">MVDYEARGGGGGGPRGGYNQRKRRYRDDDDFDRRQQRRRYEEPLAVTVRKQLATIAESAVRRVEDDVVQIAKTVSEHYEDEEVKNTFLRLVLQLIGEQPLKIPFVAATVLTANTMKPELAAEVLKKAGEIAQSHIEAGNWRDTKLVLRFLACLQGLFEGEGMFPLLEELFSRAVDLQTASSEDSLGLELVKVILFTIPYIMSSSASGFEAHASALLEKTDIIASTPH</sequence>
<dbReference type="SUPFAM" id="SSF48371">
    <property type="entry name" value="ARM repeat"/>
    <property type="match status" value="1"/>
</dbReference>
<feature type="compositionally biased region" description="Gly residues" evidence="1">
    <location>
        <begin position="7"/>
        <end position="16"/>
    </location>
</feature>
<dbReference type="EMBL" id="LGRN01001009">
    <property type="protein sequence ID" value="OJD09963.1"/>
    <property type="molecule type" value="Genomic_DNA"/>
</dbReference>
<feature type="region of interest" description="Disordered" evidence="1">
    <location>
        <begin position="1"/>
        <end position="38"/>
    </location>
</feature>
<dbReference type="GO" id="GO:0000184">
    <property type="term" value="P:nuclear-transcribed mRNA catabolic process, nonsense-mediated decay"/>
    <property type="evidence" value="ECO:0007669"/>
    <property type="project" value="TreeGrafter"/>
</dbReference>
<dbReference type="VEuPathDB" id="FungiDB:AJ78_08832"/>
<dbReference type="GO" id="GO:0003729">
    <property type="term" value="F:mRNA binding"/>
    <property type="evidence" value="ECO:0007669"/>
    <property type="project" value="TreeGrafter"/>
</dbReference>
<feature type="non-terminal residue" evidence="2">
    <location>
        <position position="227"/>
    </location>
</feature>
<dbReference type="GO" id="GO:0006406">
    <property type="term" value="P:mRNA export from nucleus"/>
    <property type="evidence" value="ECO:0007669"/>
    <property type="project" value="InterPro"/>
</dbReference>
<dbReference type="PANTHER" id="PTHR12412:SF2">
    <property type="entry name" value="NUCLEAR CAP-BINDING PROTEIN SUBUNIT 1"/>
    <property type="match status" value="1"/>
</dbReference>
<dbReference type="GO" id="GO:0005846">
    <property type="term" value="C:nuclear cap binding complex"/>
    <property type="evidence" value="ECO:0007669"/>
    <property type="project" value="InterPro"/>
</dbReference>
<accession>A0A1J9PQ33</accession>
<dbReference type="InterPro" id="IPR016024">
    <property type="entry name" value="ARM-type_fold"/>
</dbReference>
<dbReference type="OrthoDB" id="5402477at2759"/>
<name>A0A1J9PQ33_9EURO</name>
<proteinExistence type="predicted"/>
<gene>
    <name evidence="2" type="ORF">AJ78_08832</name>
</gene>
<dbReference type="PANTHER" id="PTHR12412">
    <property type="entry name" value="CAP BINDING PROTEIN"/>
    <property type="match status" value="1"/>
</dbReference>
<reference evidence="2 3" key="1">
    <citation type="submission" date="2015-07" db="EMBL/GenBank/DDBJ databases">
        <title>Emmonsia species relationships and genome sequence.</title>
        <authorList>
            <consortium name="The Broad Institute Genomics Platform"/>
            <person name="Cuomo C.A."/>
            <person name="Munoz J.F."/>
            <person name="Imamovic A."/>
            <person name="Priest M.E."/>
            <person name="Young S."/>
            <person name="Clay O.K."/>
            <person name="McEwen J.G."/>
        </authorList>
    </citation>
    <scope>NUCLEOTIDE SEQUENCE [LARGE SCALE GENOMIC DNA]</scope>
    <source>
        <strain evidence="2 3">UAMH 9510</strain>
    </source>
</reference>
<evidence type="ECO:0008006" key="4">
    <source>
        <dbReference type="Google" id="ProtNLM"/>
    </source>
</evidence>
<dbReference type="GO" id="GO:0005634">
    <property type="term" value="C:nucleus"/>
    <property type="evidence" value="ECO:0007669"/>
    <property type="project" value="TreeGrafter"/>
</dbReference>
<dbReference type="InterPro" id="IPR027159">
    <property type="entry name" value="CBP80"/>
</dbReference>
<dbReference type="STRING" id="1447872.A0A1J9PQ33"/>
<feature type="compositionally biased region" description="Basic and acidic residues" evidence="1">
    <location>
        <begin position="25"/>
        <end position="38"/>
    </location>
</feature>
<evidence type="ECO:0000256" key="1">
    <source>
        <dbReference type="SAM" id="MobiDB-lite"/>
    </source>
</evidence>
<keyword evidence="3" id="KW-1185">Reference proteome</keyword>
<dbReference type="Proteomes" id="UP000182235">
    <property type="component" value="Unassembled WGS sequence"/>
</dbReference>
<evidence type="ECO:0000313" key="2">
    <source>
        <dbReference type="EMBL" id="OJD09963.1"/>
    </source>
</evidence>